<accession>A0A0L0DS62</accession>
<dbReference type="Proteomes" id="UP000054408">
    <property type="component" value="Unassembled WGS sequence"/>
</dbReference>
<gene>
    <name evidence="2" type="ORF">AMSG_10704</name>
</gene>
<dbReference type="AlphaFoldDB" id="A0A0L0DS62"/>
<organism evidence="2 3">
    <name type="scientific">Thecamonas trahens ATCC 50062</name>
    <dbReference type="NCBI Taxonomy" id="461836"/>
    <lineage>
        <taxon>Eukaryota</taxon>
        <taxon>Apusozoa</taxon>
        <taxon>Apusomonadida</taxon>
        <taxon>Apusomonadidae</taxon>
        <taxon>Thecamonas</taxon>
    </lineage>
</organism>
<proteinExistence type="predicted"/>
<protein>
    <submittedName>
        <fullName evidence="2">Uncharacterized protein</fullName>
    </submittedName>
</protein>
<reference evidence="2 3" key="1">
    <citation type="submission" date="2010-05" db="EMBL/GenBank/DDBJ databases">
        <title>The Genome Sequence of Thecamonas trahens ATCC 50062.</title>
        <authorList>
            <consortium name="The Broad Institute Genome Sequencing Platform"/>
            <person name="Russ C."/>
            <person name="Cuomo C."/>
            <person name="Shea T."/>
            <person name="Young S.K."/>
            <person name="Zeng Q."/>
            <person name="Koehrsen M."/>
            <person name="Haas B."/>
            <person name="Borodovsky M."/>
            <person name="Guigo R."/>
            <person name="Alvarado L."/>
            <person name="Berlin A."/>
            <person name="Bochicchio J."/>
            <person name="Borenstein D."/>
            <person name="Chapman S."/>
            <person name="Chen Z."/>
            <person name="Freedman E."/>
            <person name="Gellesch M."/>
            <person name="Goldberg J."/>
            <person name="Griggs A."/>
            <person name="Gujja S."/>
            <person name="Heilman E."/>
            <person name="Heiman D."/>
            <person name="Hepburn T."/>
            <person name="Howarth C."/>
            <person name="Jen D."/>
            <person name="Larson L."/>
            <person name="Mehta T."/>
            <person name="Park D."/>
            <person name="Pearson M."/>
            <person name="Roberts A."/>
            <person name="Saif S."/>
            <person name="Shenoy N."/>
            <person name="Sisk P."/>
            <person name="Stolte C."/>
            <person name="Sykes S."/>
            <person name="Thomson T."/>
            <person name="Walk T."/>
            <person name="White J."/>
            <person name="Yandava C."/>
            <person name="Burger G."/>
            <person name="Gray M.W."/>
            <person name="Holland P.W.H."/>
            <person name="King N."/>
            <person name="Lang F.B.F."/>
            <person name="Roger A.J."/>
            <person name="Ruiz-Trillo I."/>
            <person name="Lander E."/>
            <person name="Nusbaum C."/>
        </authorList>
    </citation>
    <scope>NUCLEOTIDE SEQUENCE [LARGE SCALE GENOMIC DNA]</scope>
    <source>
        <strain evidence="2 3">ATCC 50062</strain>
    </source>
</reference>
<feature type="region of interest" description="Disordered" evidence="1">
    <location>
        <begin position="1"/>
        <end position="20"/>
    </location>
</feature>
<keyword evidence="3" id="KW-1185">Reference proteome</keyword>
<dbReference type="GeneID" id="25568867"/>
<evidence type="ECO:0000313" key="2">
    <source>
        <dbReference type="EMBL" id="KNC55105.1"/>
    </source>
</evidence>
<evidence type="ECO:0000313" key="3">
    <source>
        <dbReference type="Proteomes" id="UP000054408"/>
    </source>
</evidence>
<sequence length="359" mass="37668">MGNEVGLAESTDGHGPVAKESETDVILIPTHITDDNLFDLSSTSSADVVDPPELPAPVRPRSATSDSIVTASTHSDAKPRLSIRSTFTSRWRAAASASDALVAQAAVADRERRASDALELRRAAHAASEAAARHASIAAIRASSRASGLASSRSSSLASASLAAAVRVDIAERKMVAAKMARWKKRALALRAAQNEASRAASKRAVAEAESAARARNKAVACSARSARSRRARDKAAREAAALHRAREIKTRVRLARVARDIEGAQQRSAFERTRGKDALAVLSPGSGPAAIAAAIRAADACAASSRIASIRARVAADRPDPCDALPPTADLASAYRRHRERDVRITAALKAPTDPIDL</sequence>
<feature type="region of interest" description="Disordered" evidence="1">
    <location>
        <begin position="36"/>
        <end position="75"/>
    </location>
</feature>
<evidence type="ECO:0000256" key="1">
    <source>
        <dbReference type="SAM" id="MobiDB-lite"/>
    </source>
</evidence>
<name>A0A0L0DS62_THETB</name>
<dbReference type="RefSeq" id="XP_013753288.1">
    <property type="nucleotide sequence ID" value="XM_013897834.1"/>
</dbReference>
<dbReference type="EMBL" id="GL349495">
    <property type="protein sequence ID" value="KNC55105.1"/>
    <property type="molecule type" value="Genomic_DNA"/>
</dbReference>
<feature type="compositionally biased region" description="Polar residues" evidence="1">
    <location>
        <begin position="62"/>
        <end position="74"/>
    </location>
</feature>